<comment type="caution">
    <text evidence="2">The sequence shown here is derived from an EMBL/GenBank/DDBJ whole genome shotgun (WGS) entry which is preliminary data.</text>
</comment>
<dbReference type="GO" id="GO:0016491">
    <property type="term" value="F:oxidoreductase activity"/>
    <property type="evidence" value="ECO:0007669"/>
    <property type="project" value="UniProtKB-KW"/>
</dbReference>
<feature type="domain" description="Luciferase-like" evidence="1">
    <location>
        <begin position="14"/>
        <end position="105"/>
    </location>
</feature>
<dbReference type="EMBL" id="JBHSWH010000001">
    <property type="protein sequence ID" value="MFC6706452.1"/>
    <property type="molecule type" value="Genomic_DNA"/>
</dbReference>
<dbReference type="Proteomes" id="UP001596298">
    <property type="component" value="Unassembled WGS sequence"/>
</dbReference>
<dbReference type="InterPro" id="IPR050564">
    <property type="entry name" value="F420-G6PD/mer"/>
</dbReference>
<dbReference type="Gene3D" id="3.20.20.30">
    <property type="entry name" value="Luciferase-like domain"/>
    <property type="match status" value="1"/>
</dbReference>
<dbReference type="SUPFAM" id="SSF51679">
    <property type="entry name" value="Bacterial luciferase-like"/>
    <property type="match status" value="1"/>
</dbReference>
<name>A0ABW2AI46_9MICO</name>
<dbReference type="Pfam" id="PF00296">
    <property type="entry name" value="Bac_luciferase"/>
    <property type="match status" value="1"/>
</dbReference>
<reference evidence="3" key="1">
    <citation type="journal article" date="2019" name="Int. J. Syst. Evol. Microbiol.">
        <title>The Global Catalogue of Microorganisms (GCM) 10K type strain sequencing project: providing services to taxonomists for standard genome sequencing and annotation.</title>
        <authorList>
            <consortium name="The Broad Institute Genomics Platform"/>
            <consortium name="The Broad Institute Genome Sequencing Center for Infectious Disease"/>
            <person name="Wu L."/>
            <person name="Ma J."/>
        </authorList>
    </citation>
    <scope>NUCLEOTIDE SEQUENCE [LARGE SCALE GENOMIC DNA]</scope>
    <source>
        <strain evidence="3">CCUG 58127</strain>
    </source>
</reference>
<dbReference type="RefSeq" id="WP_382403112.1">
    <property type="nucleotide sequence ID" value="NZ_JBHSWH010000001.1"/>
</dbReference>
<organism evidence="2 3">
    <name type="scientific">Flexivirga alba</name>
    <dbReference type="NCBI Taxonomy" id="702742"/>
    <lineage>
        <taxon>Bacteria</taxon>
        <taxon>Bacillati</taxon>
        <taxon>Actinomycetota</taxon>
        <taxon>Actinomycetes</taxon>
        <taxon>Micrococcales</taxon>
        <taxon>Dermacoccaceae</taxon>
        <taxon>Flexivirga</taxon>
    </lineage>
</organism>
<protein>
    <submittedName>
        <fullName evidence="2">LLM class flavin-dependent oxidoreductase</fullName>
        <ecNumber evidence="2">1.-.-.-</ecNumber>
    </submittedName>
</protein>
<gene>
    <name evidence="2" type="ORF">ACFQDH_14595</name>
</gene>
<evidence type="ECO:0000313" key="2">
    <source>
        <dbReference type="EMBL" id="MFC6706452.1"/>
    </source>
</evidence>
<dbReference type="EC" id="1.-.-.-" evidence="2"/>
<keyword evidence="2" id="KW-0560">Oxidoreductase</keyword>
<keyword evidence="3" id="KW-1185">Reference proteome</keyword>
<dbReference type="InterPro" id="IPR011251">
    <property type="entry name" value="Luciferase-like_dom"/>
</dbReference>
<dbReference type="PANTHER" id="PTHR43244:SF2">
    <property type="entry name" value="CONSERVED HYPOTHETICAL ALANINE AND PROLINE-RICH PROTEIN"/>
    <property type="match status" value="1"/>
</dbReference>
<evidence type="ECO:0000259" key="1">
    <source>
        <dbReference type="Pfam" id="PF00296"/>
    </source>
</evidence>
<dbReference type="PANTHER" id="PTHR43244">
    <property type="match status" value="1"/>
</dbReference>
<accession>A0ABW2AI46</accession>
<evidence type="ECO:0000313" key="3">
    <source>
        <dbReference type="Proteomes" id="UP001596298"/>
    </source>
</evidence>
<dbReference type="InterPro" id="IPR036661">
    <property type="entry name" value="Luciferase-like_sf"/>
</dbReference>
<proteinExistence type="predicted"/>
<sequence length="270" mass="28440">MTKQLPDIDVIVNPQPDLHAWRTLPRELEAAGFHGVVCPDNPWSADPFQLMAIAASVTTSLHVGTHVLAAPLRDPAEVADQTRSLAALSGSRFGLGLGTGLPMIHEFAQRAGRPSMDGRASRSWIAASAQAVRSTELPAPVSITVAAGGPKSLAVAAEVADEVALAIRPTATTDDVTHLVQAANSVALEHDRRITFVVNPIGVGERLVGLHNNGPSVAELRTAGAFALLPERTEDIATTLASWRADFGIARIVVSEEIGDELAEVLSLDR</sequence>